<keyword evidence="1" id="KW-0732">Signal</keyword>
<dbReference type="AlphaFoldDB" id="A0A814DEV5"/>
<dbReference type="InterPro" id="IPR026913">
    <property type="entry name" value="METTL24"/>
</dbReference>
<dbReference type="Proteomes" id="UP000663879">
    <property type="component" value="Unassembled WGS sequence"/>
</dbReference>
<keyword evidence="4" id="KW-1185">Reference proteome</keyword>
<protein>
    <recommendedName>
        <fullName evidence="2">Methyltransferase domain-containing protein</fullName>
    </recommendedName>
</protein>
<reference evidence="3" key="1">
    <citation type="submission" date="2021-02" db="EMBL/GenBank/DDBJ databases">
        <authorList>
            <person name="Nowell W R."/>
        </authorList>
    </citation>
    <scope>NUCLEOTIDE SEQUENCE</scope>
    <source>
        <strain evidence="3">Ploen Becks lab</strain>
    </source>
</reference>
<comment type="caution">
    <text evidence="3">The sequence shown here is derived from an EMBL/GenBank/DDBJ whole genome shotgun (WGS) entry which is preliminary data.</text>
</comment>
<name>A0A814DEV5_9BILA</name>
<proteinExistence type="predicted"/>
<dbReference type="EMBL" id="CAJNOC010002906">
    <property type="protein sequence ID" value="CAF0957400.1"/>
    <property type="molecule type" value="Genomic_DNA"/>
</dbReference>
<accession>A0A814DEV5</accession>
<feature type="signal peptide" evidence="1">
    <location>
        <begin position="1"/>
        <end position="20"/>
    </location>
</feature>
<evidence type="ECO:0000313" key="4">
    <source>
        <dbReference type="Proteomes" id="UP000663879"/>
    </source>
</evidence>
<evidence type="ECO:0000256" key="1">
    <source>
        <dbReference type="SAM" id="SignalP"/>
    </source>
</evidence>
<gene>
    <name evidence="3" type="ORF">OXX778_LOCUS14266</name>
</gene>
<dbReference type="OrthoDB" id="10006218at2759"/>
<dbReference type="PANTHER" id="PTHR32026">
    <property type="entry name" value="METHYLTRANSFERASE-LIKE PROTEIN 24"/>
    <property type="match status" value="1"/>
</dbReference>
<feature type="chain" id="PRO_5032514753" description="Methyltransferase domain-containing protein" evidence="1">
    <location>
        <begin position="21"/>
        <end position="300"/>
    </location>
</feature>
<evidence type="ECO:0000259" key="2">
    <source>
        <dbReference type="Pfam" id="PF13383"/>
    </source>
</evidence>
<sequence length="300" mass="36041">MKKNVKVTLFILFVLNVIFLKNIKNNRKSDNLEQVRVRDFKFYNCKNIKRIGGKPQYVKNAPNDLFRIDGAWYICLDENFQPKKSQCNVLSLGINNDFTFDQEMRTSYDCNVYSFDPFYEESYFRKIRSKNPNFKESPVLQVDEKWFFYRLGIDSQSKQMKNIDQLNLEDLLSLENILKITGLEDQIIDVFKMDIEGPEKGVIRDLDIDYACKYFKNFVFETHKNCKFKDLVKLEKCFRLFFRSTRFFSGDIYNNKNGRLIEYQNPRGWKLNIRDYKDEIFLSEFMFTNGELYFVNINFI</sequence>
<dbReference type="Pfam" id="PF13383">
    <property type="entry name" value="Methyltransf_22"/>
    <property type="match status" value="1"/>
</dbReference>
<dbReference type="PANTHER" id="PTHR32026:SF10">
    <property type="entry name" value="METHYLTRANSFERASE-LIKE PROTEIN 24-RELATED"/>
    <property type="match status" value="1"/>
</dbReference>
<feature type="domain" description="Methyltransferase" evidence="2">
    <location>
        <begin position="67"/>
        <end position="231"/>
    </location>
</feature>
<evidence type="ECO:0000313" key="3">
    <source>
        <dbReference type="EMBL" id="CAF0957400.1"/>
    </source>
</evidence>
<dbReference type="InterPro" id="IPR025714">
    <property type="entry name" value="Methyltranfer_dom"/>
</dbReference>
<organism evidence="3 4">
    <name type="scientific">Brachionus calyciflorus</name>
    <dbReference type="NCBI Taxonomy" id="104777"/>
    <lineage>
        <taxon>Eukaryota</taxon>
        <taxon>Metazoa</taxon>
        <taxon>Spiralia</taxon>
        <taxon>Gnathifera</taxon>
        <taxon>Rotifera</taxon>
        <taxon>Eurotatoria</taxon>
        <taxon>Monogononta</taxon>
        <taxon>Pseudotrocha</taxon>
        <taxon>Ploima</taxon>
        <taxon>Brachionidae</taxon>
        <taxon>Brachionus</taxon>
    </lineage>
</organism>